<dbReference type="EC" id="1.4.1.13" evidence="10"/>
<dbReference type="Pfam" id="PF04879">
    <property type="entry name" value="Molybdop_Fe4S4"/>
    <property type="match status" value="1"/>
</dbReference>
<dbReference type="InterPro" id="IPR036188">
    <property type="entry name" value="FAD/NAD-bd_sf"/>
</dbReference>
<dbReference type="InterPro" id="IPR009051">
    <property type="entry name" value="Helical_ferredxn"/>
</dbReference>
<dbReference type="Gene3D" id="3.10.20.440">
    <property type="entry name" value="2Fe-2S iron-sulphur cluster binding domain, sarcosine oxidase, alpha subunit, N-terminal domain"/>
    <property type="match status" value="1"/>
</dbReference>
<dbReference type="FunFam" id="3.30.70.20:FF:000035">
    <property type="entry name" value="Iron hydrogenase 1"/>
    <property type="match status" value="1"/>
</dbReference>
<dbReference type="Gene3D" id="2.20.25.90">
    <property type="entry name" value="ADC-like domains"/>
    <property type="match status" value="1"/>
</dbReference>
<evidence type="ECO:0000256" key="3">
    <source>
        <dbReference type="ARBA" id="ARBA00022737"/>
    </source>
</evidence>
<organism evidence="10">
    <name type="scientific">Blautia glucerasea</name>
    <dbReference type="NCBI Taxonomy" id="536633"/>
    <lineage>
        <taxon>Bacteria</taxon>
        <taxon>Bacillati</taxon>
        <taxon>Bacillota</taxon>
        <taxon>Clostridia</taxon>
        <taxon>Lachnospirales</taxon>
        <taxon>Lachnospiraceae</taxon>
        <taxon>Blautia</taxon>
    </lineage>
</organism>
<keyword evidence="6" id="KW-0411">Iron-sulfur</keyword>
<dbReference type="SUPFAM" id="SSF46548">
    <property type="entry name" value="alpha-helical ferredoxin"/>
    <property type="match status" value="1"/>
</dbReference>
<dbReference type="InterPro" id="IPR006963">
    <property type="entry name" value="Mopterin_OxRdtase_4Fe-4S_dom"/>
</dbReference>
<keyword evidence="3" id="KW-0677">Repeat</keyword>
<evidence type="ECO:0000259" key="8">
    <source>
        <dbReference type="PROSITE" id="PS51379"/>
    </source>
</evidence>
<dbReference type="SUPFAM" id="SSF51971">
    <property type="entry name" value="Nucleotide-binding domain"/>
    <property type="match status" value="2"/>
</dbReference>
<dbReference type="GO" id="GO:0051539">
    <property type="term" value="F:4 iron, 4 sulfur cluster binding"/>
    <property type="evidence" value="ECO:0007669"/>
    <property type="project" value="UniProtKB-KW"/>
</dbReference>
<dbReference type="PROSITE" id="PS51379">
    <property type="entry name" value="4FE4S_FER_2"/>
    <property type="match status" value="2"/>
</dbReference>
<dbReference type="InterPro" id="IPR027467">
    <property type="entry name" value="MopterinOxRdtase_cofactor_BS"/>
</dbReference>
<dbReference type="GO" id="GO:0004355">
    <property type="term" value="F:glutamate synthase (NADPH) activity"/>
    <property type="evidence" value="ECO:0007669"/>
    <property type="project" value="UniProtKB-EC"/>
</dbReference>
<dbReference type="InterPro" id="IPR028261">
    <property type="entry name" value="DPD_II"/>
</dbReference>
<evidence type="ECO:0000256" key="1">
    <source>
        <dbReference type="ARBA" id="ARBA00022485"/>
    </source>
</evidence>
<dbReference type="Pfam" id="PF07992">
    <property type="entry name" value="Pyr_redox_2"/>
    <property type="match status" value="1"/>
</dbReference>
<evidence type="ECO:0000256" key="5">
    <source>
        <dbReference type="ARBA" id="ARBA00023004"/>
    </source>
</evidence>
<name>A0A6N2SM42_9FIRM</name>
<dbReference type="InterPro" id="IPR017896">
    <property type="entry name" value="4Fe4S_Fe-S-bd"/>
</dbReference>
<dbReference type="Pfam" id="PF12838">
    <property type="entry name" value="Fer4_7"/>
    <property type="match status" value="1"/>
</dbReference>
<keyword evidence="4 10" id="KW-0560">Oxidoreductase</keyword>
<dbReference type="Pfam" id="PF00384">
    <property type="entry name" value="Molybdopterin"/>
    <property type="match status" value="1"/>
</dbReference>
<dbReference type="Gene3D" id="3.50.50.60">
    <property type="entry name" value="FAD/NAD(P)-binding domain"/>
    <property type="match status" value="2"/>
</dbReference>
<dbReference type="InterPro" id="IPR042204">
    <property type="entry name" value="2Fe-2S-bd_N"/>
</dbReference>
<dbReference type="CDD" id="cd00207">
    <property type="entry name" value="fer2"/>
    <property type="match status" value="1"/>
</dbReference>
<dbReference type="InterPro" id="IPR023753">
    <property type="entry name" value="FAD/NAD-binding_dom"/>
</dbReference>
<dbReference type="Gene3D" id="3.40.50.740">
    <property type="match status" value="2"/>
</dbReference>
<dbReference type="PROSITE" id="PS00198">
    <property type="entry name" value="4FE4S_FER_1"/>
    <property type="match status" value="1"/>
</dbReference>
<dbReference type="Gene3D" id="3.30.70.20">
    <property type="match status" value="1"/>
</dbReference>
<dbReference type="PRINTS" id="PR00419">
    <property type="entry name" value="ADXRDTASE"/>
</dbReference>
<dbReference type="Gene3D" id="3.40.228.10">
    <property type="entry name" value="Dimethylsulfoxide Reductase, domain 2"/>
    <property type="match status" value="1"/>
</dbReference>
<dbReference type="AlphaFoldDB" id="A0A6N2SM42"/>
<dbReference type="Pfam" id="PF14691">
    <property type="entry name" value="Fer4_20"/>
    <property type="match status" value="1"/>
</dbReference>
<dbReference type="SMART" id="SM00926">
    <property type="entry name" value="Molybdop_Fe4S4"/>
    <property type="match status" value="1"/>
</dbReference>
<dbReference type="PANTHER" id="PTHR42783">
    <property type="entry name" value="GLUTAMATE SYNTHASE [NADPH] SMALL CHAIN"/>
    <property type="match status" value="1"/>
</dbReference>
<keyword evidence="5" id="KW-0408">Iron</keyword>
<reference evidence="10" key="1">
    <citation type="submission" date="2019-11" db="EMBL/GenBank/DDBJ databases">
        <authorList>
            <person name="Feng L."/>
        </authorList>
    </citation>
    <scope>NUCLEOTIDE SEQUENCE</scope>
    <source>
        <strain evidence="10">BgluceraseaLFYP119</strain>
    </source>
</reference>
<evidence type="ECO:0000259" key="7">
    <source>
        <dbReference type="PROSITE" id="PS51085"/>
    </source>
</evidence>
<evidence type="ECO:0000313" key="10">
    <source>
        <dbReference type="EMBL" id="VYS93608.1"/>
    </source>
</evidence>
<protein>
    <submittedName>
        <fullName evidence="10">Glutamate synthase [NADPH] small chain</fullName>
        <ecNumber evidence="10">1.4.1.13</ecNumber>
    </submittedName>
</protein>
<evidence type="ECO:0000259" key="9">
    <source>
        <dbReference type="PROSITE" id="PS51669"/>
    </source>
</evidence>
<dbReference type="InterPro" id="IPR036010">
    <property type="entry name" value="2Fe-2S_ferredoxin-like_sf"/>
</dbReference>
<dbReference type="InterPro" id="IPR017900">
    <property type="entry name" value="4Fe4S_Fe_S_CS"/>
</dbReference>
<dbReference type="SUPFAM" id="SSF53706">
    <property type="entry name" value="Formate dehydrogenase/DMSO reductase, domains 1-3"/>
    <property type="match status" value="1"/>
</dbReference>
<feature type="domain" description="4Fe-4S ferredoxin-type" evidence="8">
    <location>
        <begin position="650"/>
        <end position="679"/>
    </location>
</feature>
<dbReference type="SUPFAM" id="SSF54292">
    <property type="entry name" value="2Fe-2S ferredoxin-like"/>
    <property type="match status" value="1"/>
</dbReference>
<dbReference type="PROSITE" id="PS00551">
    <property type="entry name" value="MOLYBDOPTERIN_PROK_1"/>
    <property type="match status" value="1"/>
</dbReference>
<dbReference type="GO" id="GO:0046872">
    <property type="term" value="F:metal ion binding"/>
    <property type="evidence" value="ECO:0007669"/>
    <property type="project" value="UniProtKB-KW"/>
</dbReference>
<dbReference type="PROSITE" id="PS51085">
    <property type="entry name" value="2FE2S_FER_2"/>
    <property type="match status" value="1"/>
</dbReference>
<proteinExistence type="predicted"/>
<keyword evidence="2" id="KW-0479">Metal-binding</keyword>
<dbReference type="RefSeq" id="WP_156353517.1">
    <property type="nucleotide sequence ID" value="NZ_CACRST010000010.1"/>
</dbReference>
<accession>A0A6N2SM42</accession>
<feature type="domain" description="4Fe-4S Mo/W bis-MGD-type" evidence="9">
    <location>
        <begin position="688"/>
        <end position="744"/>
    </location>
</feature>
<sequence>MNKYRLNIDGKEVYGLPGQTILDVCKENDIFIPTLCYDERTEIYGACGLCMVEMEGNPKLWKACATEIAPDMIIHTNTPRVIESRKTNLELLLSNHKGDCRPPCMLACPAGTDCQGYVGLIANGQYEEAIKLIRENIPLPGAIGRVCPHPCETACRRGMVDEPIAIANLKRFAADTDEFGEDPFVPECEPDTGKNVAIIGGGPYGISMAYFLRQLGHDITIYEAMPKLGGMLRYGIPEYRLPKEVLDEEIAVLEKMGVTMVTNTKIGEDISFETIRRDYDAVCVGIGAWVSTGVRCKGEDAEGVIGGIDFLRKVVRNEDIDLGKNVAIVGGGNTAMDACRTAVRLGADKVYNIYRRTKDEMPADMIEIEEAEEEGVIFLNLTNPLEIISDENGHCRQMVLQVMELGEPDASGRRAPVPVEGKTETIDVDTVILAIGQRVNAEGMNGVELTRKGGLVYDKDTYMTALPGVFAGGDCGNDKISIAVESIGDAKKSYLIVDAYLRGEEIKYEPNYYVTKKDVTPASFEDRERMCRPTMEQLNAEERKDNFTEVVFGYDEEQAVEEAHRCLECGCKDYFECKLISYANMYDVKPDRLAGDINEVEFHDEHPFILRDPNKCILCGLCVRACDEVMGVGALGLVKRGFDTVVMPALEQPLTETECISCGQCVSVCPTGALQENLTLEKSVPLDTEVTDTTCAYCSVGCSMHLETYGDMLVKATPDREGAVNKGLLCGRGKFGFDCSVMEGKLLEPMARKEGELTEVDYHEAFVLTAKKAESLAAKYGRDAVAVAISDRYTNEEAYVIKKLADSIGAKTLCFNNRENGLEKVLGVNATPNTINELLSAEVILCAGFIAKENQVIRLKLKQAAKNGAKVILVNPEGYAQDHMSFVYKTVETDNSLDFFKGVAKALTDMGKGASLEGFDAFQASVAGASVSEEAKEVAELYANAKKAMIVFQQNVVTTEAAALLGDIAVVSGHIGKARDGILMLKAKNNSQGLIDLGVTAGAEAMEGVKALLVFGEDPDPALLKGLVFLMVCDTHMTESAKLADVVIPGTGFASTYGTFTNTERRLQVVEQAIEEDVVFSNWEVAAELAHVYEVEMPFDDVEDISDEMNDKLPVYRYAEMGEIYGGVLACKDAKLVAVKDAAFVAPLRSTDHLMNMIDARLPHAK</sequence>
<evidence type="ECO:0000256" key="2">
    <source>
        <dbReference type="ARBA" id="ARBA00022723"/>
    </source>
</evidence>
<dbReference type="PROSITE" id="PS51669">
    <property type="entry name" value="4FE4S_MOW_BIS_MGD"/>
    <property type="match status" value="1"/>
</dbReference>
<evidence type="ECO:0000256" key="4">
    <source>
        <dbReference type="ARBA" id="ARBA00023002"/>
    </source>
</evidence>
<dbReference type="Pfam" id="PF13510">
    <property type="entry name" value="Fer2_4"/>
    <property type="match status" value="1"/>
</dbReference>
<dbReference type="SUPFAM" id="SSF54862">
    <property type="entry name" value="4Fe-4S ferredoxins"/>
    <property type="match status" value="1"/>
</dbReference>
<feature type="domain" description="4Fe-4S ferredoxin-type" evidence="8">
    <location>
        <begin position="607"/>
        <end position="640"/>
    </location>
</feature>
<keyword evidence="1" id="KW-0004">4Fe-4S</keyword>
<dbReference type="Gene3D" id="1.10.1060.10">
    <property type="entry name" value="Alpha-helical ferredoxin"/>
    <property type="match status" value="1"/>
</dbReference>
<gene>
    <name evidence="10" type="primary">gltD_1</name>
    <name evidence="10" type="ORF">BGLFYP119_01175</name>
</gene>
<dbReference type="InterPro" id="IPR001041">
    <property type="entry name" value="2Fe-2S_ferredoxin-type"/>
</dbReference>
<feature type="domain" description="2Fe-2S ferredoxin-type" evidence="7">
    <location>
        <begin position="2"/>
        <end position="80"/>
    </location>
</feature>
<dbReference type="EMBL" id="CACRST010000010">
    <property type="protein sequence ID" value="VYS93608.1"/>
    <property type="molecule type" value="Genomic_DNA"/>
</dbReference>
<evidence type="ECO:0000256" key="6">
    <source>
        <dbReference type="ARBA" id="ARBA00023014"/>
    </source>
</evidence>
<dbReference type="PANTHER" id="PTHR42783:SF3">
    <property type="entry name" value="GLUTAMATE SYNTHASE [NADPH] SMALL CHAIN-RELATED"/>
    <property type="match status" value="1"/>
</dbReference>
<dbReference type="InterPro" id="IPR006656">
    <property type="entry name" value="Mopterin_OxRdtase"/>
</dbReference>